<dbReference type="InterPro" id="IPR008279">
    <property type="entry name" value="PEP-util_enz_mobile_dom"/>
</dbReference>
<dbReference type="InterPro" id="IPR051549">
    <property type="entry name" value="PEP_Utilizing_Enz"/>
</dbReference>
<proteinExistence type="predicted"/>
<dbReference type="Proteomes" id="UP001081071">
    <property type="component" value="Unassembled WGS sequence"/>
</dbReference>
<dbReference type="Gene3D" id="3.30.470.20">
    <property type="entry name" value="ATP-grasp fold, B domain"/>
    <property type="match status" value="1"/>
</dbReference>
<dbReference type="InterPro" id="IPR002192">
    <property type="entry name" value="PPDK_AMP/ATP-bd"/>
</dbReference>
<name>A0ABT4MB17_9NOCA</name>
<organism evidence="3 4">
    <name type="scientific">Rhodococcus ruber</name>
    <dbReference type="NCBI Taxonomy" id="1830"/>
    <lineage>
        <taxon>Bacteria</taxon>
        <taxon>Bacillati</taxon>
        <taxon>Actinomycetota</taxon>
        <taxon>Actinomycetes</taxon>
        <taxon>Mycobacteriales</taxon>
        <taxon>Nocardiaceae</taxon>
        <taxon>Rhodococcus</taxon>
    </lineage>
</organism>
<comment type="caution">
    <text evidence="3">The sequence shown here is derived from an EMBL/GenBank/DDBJ whole genome shotgun (WGS) entry which is preliminary data.</text>
</comment>
<evidence type="ECO:0000313" key="3">
    <source>
        <dbReference type="EMBL" id="MCZ4517720.1"/>
    </source>
</evidence>
<evidence type="ECO:0000313" key="4">
    <source>
        <dbReference type="Proteomes" id="UP001081071"/>
    </source>
</evidence>
<sequence>MLVKIGDATFSSCGGKAHALGILLRANYPVPDGVVVPFHTYRAATSDRPGVTMSLRNDIAHWLEGFGDAPLAVRSSADSEDGSAASAAGQHDSILGVQGIDPIMNAVQSCWTSLDSERAVGYRDNLSRSRAASPRHGAMAVIVQRLVDADVSGVMFTPSTPGGVTEIEASWGLGLSVVGGTVTPDRYRIGDDGTIASTIADKGIRTDRRRTTLITSDVASSDRTRSTLDDQTAFRLTRLGGEIAARLGGPQDIEWSIAEGRIWILQARPITAALPSHHTMTHTTTADGRSDSSTILTGTPGSDGHATGTARIVRGPSDFVRVRRGDILVCPYTDPAWTPLLRAAKGVVTETGGVLSHAAIVARELRIPAVLGVANATDRLRDNDIVRIDGQKGTITTT</sequence>
<feature type="domain" description="PEP-utilising enzyme mobile" evidence="1">
    <location>
        <begin position="323"/>
        <end position="393"/>
    </location>
</feature>
<dbReference type="PANTHER" id="PTHR43615">
    <property type="entry name" value="PHOSPHOENOLPYRUVATE SYNTHASE-RELATED"/>
    <property type="match status" value="1"/>
</dbReference>
<dbReference type="EMBL" id="JAPWIJ010000002">
    <property type="protein sequence ID" value="MCZ4517720.1"/>
    <property type="molecule type" value="Genomic_DNA"/>
</dbReference>
<protein>
    <submittedName>
        <fullName evidence="3">PEP-utilizing enzyme</fullName>
    </submittedName>
</protein>
<dbReference type="SUPFAM" id="SSF52009">
    <property type="entry name" value="Phosphohistidine domain"/>
    <property type="match status" value="1"/>
</dbReference>
<accession>A0ABT4MB17</accession>
<reference evidence="3" key="1">
    <citation type="submission" date="2022-12" db="EMBL/GenBank/DDBJ databases">
        <authorList>
            <person name="Krivoruchko A.V."/>
            <person name="Elkin A."/>
        </authorList>
    </citation>
    <scope>NUCLEOTIDE SEQUENCE</scope>
    <source>
        <strain evidence="3">IEGM 1391</strain>
    </source>
</reference>
<dbReference type="Pfam" id="PF01326">
    <property type="entry name" value="PPDK_N"/>
    <property type="match status" value="1"/>
</dbReference>
<dbReference type="Pfam" id="PF00391">
    <property type="entry name" value="PEP-utilizers"/>
    <property type="match status" value="1"/>
</dbReference>
<evidence type="ECO:0000259" key="1">
    <source>
        <dbReference type="Pfam" id="PF00391"/>
    </source>
</evidence>
<evidence type="ECO:0000259" key="2">
    <source>
        <dbReference type="Pfam" id="PF01326"/>
    </source>
</evidence>
<gene>
    <name evidence="3" type="ORF">O4220_04265</name>
</gene>
<dbReference type="SUPFAM" id="SSF56059">
    <property type="entry name" value="Glutathione synthetase ATP-binding domain-like"/>
    <property type="match status" value="1"/>
</dbReference>
<dbReference type="InterPro" id="IPR013815">
    <property type="entry name" value="ATP_grasp_subdomain_1"/>
</dbReference>
<dbReference type="PANTHER" id="PTHR43615:SF1">
    <property type="entry name" value="PPDK_N DOMAIN-CONTAINING PROTEIN"/>
    <property type="match status" value="1"/>
</dbReference>
<dbReference type="InterPro" id="IPR036637">
    <property type="entry name" value="Phosphohistidine_dom_sf"/>
</dbReference>
<dbReference type="Gene3D" id="3.30.1490.20">
    <property type="entry name" value="ATP-grasp fold, A domain"/>
    <property type="match status" value="1"/>
</dbReference>
<dbReference type="RefSeq" id="WP_269602371.1">
    <property type="nucleotide sequence ID" value="NZ_JAPWIJ010000002.1"/>
</dbReference>
<feature type="domain" description="Pyruvate phosphate dikinase AMP/ATP-binding" evidence="2">
    <location>
        <begin position="54"/>
        <end position="273"/>
    </location>
</feature>
<dbReference type="Gene3D" id="3.50.30.10">
    <property type="entry name" value="Phosphohistidine domain"/>
    <property type="match status" value="1"/>
</dbReference>
<keyword evidence="4" id="KW-1185">Reference proteome</keyword>